<comment type="caution">
    <text evidence="1">The sequence shown here is derived from an EMBL/GenBank/DDBJ whole genome shotgun (WGS) entry which is preliminary data.</text>
</comment>
<dbReference type="InterPro" id="IPR036869">
    <property type="entry name" value="J_dom_sf"/>
</dbReference>
<keyword evidence="2" id="KW-1185">Reference proteome</keyword>
<dbReference type="EMBL" id="CAIIXF020000004">
    <property type="protein sequence ID" value="CAH1782055.1"/>
    <property type="molecule type" value="Genomic_DNA"/>
</dbReference>
<evidence type="ECO:0000313" key="2">
    <source>
        <dbReference type="Proteomes" id="UP000749559"/>
    </source>
</evidence>
<proteinExistence type="predicted"/>
<dbReference type="SUPFAM" id="SSF46565">
    <property type="entry name" value="Chaperone J-domain"/>
    <property type="match status" value="1"/>
</dbReference>
<accession>A0A8J1UXW6</accession>
<gene>
    <name evidence="1" type="ORF">OFUS_LOCUS8542</name>
</gene>
<dbReference type="Gene3D" id="1.10.287.110">
    <property type="entry name" value="DnaJ domain"/>
    <property type="match status" value="1"/>
</dbReference>
<dbReference type="Proteomes" id="UP000749559">
    <property type="component" value="Unassembled WGS sequence"/>
</dbReference>
<dbReference type="OrthoDB" id="3135773at2759"/>
<sequence length="459" mass="53705">MSDKASKKSRFDSTYWRKEGNKHYGNASEDITPPIRREKLLTALKCYYSAEKEATDSDEMASARKNIGMASWRVATLSVTLNEKEALCLFYYKQAVSFLEKAHLDGTEKSVEWRFLVTGHMEDCLEEAKDYSYDLEFIPKIQALEDLAGIISSREMKAEIYLRIANIMFHKSVVKLTDGAFRDSLAILGDCYRPVQEAKKFGTGTSDAKFNTDLRVLEADIHMHQCISESCQAQYTGDELFRHITLDEEEVNIDMVWEVVDWYKKSILQTREIDLEREAIALSKLGNVYDRVLKLKSYAKRNYMRCMELVNTLHPRTFYGQVWFRDCTRALERYQQEVAEQDKIEYQKRKEKFHDVLKAELTELEEWKKQLDCRGKGVRAFLKFLYQRFPLKDARKKLPEDIDTVEYSRIKKIAQKAILHYHPDKVDVETDGEKVKFLHEEITKILNGEYDNLKMGPVD</sequence>
<dbReference type="AlphaFoldDB" id="A0A8J1UXW6"/>
<name>A0A8J1UXW6_OWEFU</name>
<reference evidence="1" key="1">
    <citation type="submission" date="2022-03" db="EMBL/GenBank/DDBJ databases">
        <authorList>
            <person name="Martin C."/>
        </authorList>
    </citation>
    <scope>NUCLEOTIDE SEQUENCE</scope>
</reference>
<protein>
    <submittedName>
        <fullName evidence="1">Uncharacterized protein</fullName>
    </submittedName>
</protein>
<organism evidence="1 2">
    <name type="scientific">Owenia fusiformis</name>
    <name type="common">Polychaete worm</name>
    <dbReference type="NCBI Taxonomy" id="6347"/>
    <lineage>
        <taxon>Eukaryota</taxon>
        <taxon>Metazoa</taxon>
        <taxon>Spiralia</taxon>
        <taxon>Lophotrochozoa</taxon>
        <taxon>Annelida</taxon>
        <taxon>Polychaeta</taxon>
        <taxon>Sedentaria</taxon>
        <taxon>Canalipalpata</taxon>
        <taxon>Sabellida</taxon>
        <taxon>Oweniida</taxon>
        <taxon>Oweniidae</taxon>
        <taxon>Owenia</taxon>
    </lineage>
</organism>
<evidence type="ECO:0000313" key="1">
    <source>
        <dbReference type="EMBL" id="CAH1782055.1"/>
    </source>
</evidence>